<evidence type="ECO:0000313" key="1">
    <source>
        <dbReference type="EMBL" id="ORY38784.1"/>
    </source>
</evidence>
<dbReference type="OrthoDB" id="3338772at2759"/>
<accession>A0A1Y2BVT5</accession>
<proteinExistence type="predicted"/>
<evidence type="ECO:0000313" key="2">
    <source>
        <dbReference type="Proteomes" id="UP000193642"/>
    </source>
</evidence>
<organism evidence="1 2">
    <name type="scientific">Rhizoclosmatium globosum</name>
    <dbReference type="NCBI Taxonomy" id="329046"/>
    <lineage>
        <taxon>Eukaryota</taxon>
        <taxon>Fungi</taxon>
        <taxon>Fungi incertae sedis</taxon>
        <taxon>Chytridiomycota</taxon>
        <taxon>Chytridiomycota incertae sedis</taxon>
        <taxon>Chytridiomycetes</taxon>
        <taxon>Chytridiales</taxon>
        <taxon>Chytriomycetaceae</taxon>
        <taxon>Rhizoclosmatium</taxon>
    </lineage>
</organism>
<name>A0A1Y2BVT5_9FUNG</name>
<dbReference type="EMBL" id="MCGO01000042">
    <property type="protein sequence ID" value="ORY38784.1"/>
    <property type="molecule type" value="Genomic_DNA"/>
</dbReference>
<comment type="caution">
    <text evidence="1">The sequence shown here is derived from an EMBL/GenBank/DDBJ whole genome shotgun (WGS) entry which is preliminary data.</text>
</comment>
<sequence>MDRFFYDEVEAALEHPDLNVFFWGVNFTGWNSALSSTENVQQQFPDVRFDIVYSMNQNWGLHIPSAVSVLTIGDCHHPNKCTSSLEPYDDIVALRYAGELIDLFRYDQWKSYTHSKAMELKRQGDIDAYYYILSRKMPFFFHHTDCANENVFYPSKFTEDWQESRPIPAQLYGFTWDILYPLRHTVKEGITHGKIFNAVAYKHPGYDLESDEDLPPPISERNGKYDSQDARVGHLRKQQQSYAQSMRETQICIFDSSVLKKAIRKFHEAFLSGCVVASDIPIEMESMFRDVVIPLRLDMTAHEVNSVLEDYLSRPERLAWMAREAFYRARQHWTCRNKVDRLLEASERVLKGEKGYWFPFGFSATCRKYPFAPDKNSEWCT</sequence>
<dbReference type="AlphaFoldDB" id="A0A1Y2BVT5"/>
<keyword evidence="2" id="KW-1185">Reference proteome</keyword>
<reference evidence="1 2" key="1">
    <citation type="submission" date="2016-07" db="EMBL/GenBank/DDBJ databases">
        <title>Pervasive Adenine N6-methylation of Active Genes in Fungi.</title>
        <authorList>
            <consortium name="DOE Joint Genome Institute"/>
            <person name="Mondo S.J."/>
            <person name="Dannebaum R.O."/>
            <person name="Kuo R.C."/>
            <person name="Labutti K."/>
            <person name="Haridas S."/>
            <person name="Kuo A."/>
            <person name="Salamov A."/>
            <person name="Ahrendt S.R."/>
            <person name="Lipzen A."/>
            <person name="Sullivan W."/>
            <person name="Andreopoulos W.B."/>
            <person name="Clum A."/>
            <person name="Lindquist E."/>
            <person name="Daum C."/>
            <person name="Ramamoorthy G.K."/>
            <person name="Gryganskyi A."/>
            <person name="Culley D."/>
            <person name="Magnuson J.K."/>
            <person name="James T.Y."/>
            <person name="O'Malley M.A."/>
            <person name="Stajich J.E."/>
            <person name="Spatafora J.W."/>
            <person name="Visel A."/>
            <person name="Grigoriev I.V."/>
        </authorList>
    </citation>
    <scope>NUCLEOTIDE SEQUENCE [LARGE SCALE GENOMIC DNA]</scope>
    <source>
        <strain evidence="1 2">JEL800</strain>
    </source>
</reference>
<protein>
    <recommendedName>
        <fullName evidence="3">Glycosyl transferase CAP10 domain-containing protein</fullName>
    </recommendedName>
</protein>
<gene>
    <name evidence="1" type="ORF">BCR33DRAFT_741292</name>
</gene>
<dbReference type="Proteomes" id="UP000193642">
    <property type="component" value="Unassembled WGS sequence"/>
</dbReference>
<evidence type="ECO:0008006" key="3">
    <source>
        <dbReference type="Google" id="ProtNLM"/>
    </source>
</evidence>